<keyword evidence="3" id="KW-1185">Reference proteome</keyword>
<evidence type="ECO:0008006" key="4">
    <source>
        <dbReference type="Google" id="ProtNLM"/>
    </source>
</evidence>
<organism evidence="2 3">
    <name type="scientific">Nitrosomonas oligotropha</name>
    <dbReference type="NCBI Taxonomy" id="42354"/>
    <lineage>
        <taxon>Bacteria</taxon>
        <taxon>Pseudomonadati</taxon>
        <taxon>Pseudomonadota</taxon>
        <taxon>Betaproteobacteria</taxon>
        <taxon>Nitrosomonadales</taxon>
        <taxon>Nitrosomonadaceae</taxon>
        <taxon>Nitrosomonas</taxon>
    </lineage>
</organism>
<dbReference type="Pfam" id="PF05356">
    <property type="entry name" value="Phage_Coat_B"/>
    <property type="match status" value="1"/>
</dbReference>
<accession>A0A1H8U7P6</accession>
<gene>
    <name evidence="2" type="ORF">SAMN05216333_13115</name>
</gene>
<protein>
    <recommendedName>
        <fullName evidence="4">Bacteriophage coat protein B</fullName>
    </recommendedName>
</protein>
<evidence type="ECO:0000313" key="2">
    <source>
        <dbReference type="EMBL" id="SEO98863.1"/>
    </source>
</evidence>
<keyword evidence="1" id="KW-0472">Membrane</keyword>
<keyword evidence="1" id="KW-0812">Transmembrane</keyword>
<feature type="transmembrane region" description="Helical" evidence="1">
    <location>
        <begin position="97"/>
        <end position="118"/>
    </location>
</feature>
<feature type="transmembrane region" description="Helical" evidence="1">
    <location>
        <begin position="62"/>
        <end position="82"/>
    </location>
</feature>
<proteinExistence type="predicted"/>
<reference evidence="3" key="1">
    <citation type="submission" date="2016-10" db="EMBL/GenBank/DDBJ databases">
        <authorList>
            <person name="Varghese N."/>
            <person name="Submissions S."/>
        </authorList>
    </citation>
    <scope>NUCLEOTIDE SEQUENCE [LARGE SCALE GENOMIC DNA]</scope>
    <source>
        <strain evidence="3">Nm76</strain>
    </source>
</reference>
<name>A0A1H8U7P6_9PROT</name>
<evidence type="ECO:0000313" key="3">
    <source>
        <dbReference type="Proteomes" id="UP000198814"/>
    </source>
</evidence>
<dbReference type="InterPro" id="IPR008020">
    <property type="entry name" value="G8P"/>
</dbReference>
<dbReference type="EMBL" id="FODO01000031">
    <property type="protein sequence ID" value="SEO98863.1"/>
    <property type="molecule type" value="Genomic_DNA"/>
</dbReference>
<dbReference type="AlphaFoldDB" id="A0A1H8U7P6"/>
<dbReference type="STRING" id="42354.SAMN05216333_13115"/>
<dbReference type="OrthoDB" id="9914403at2"/>
<evidence type="ECO:0000256" key="1">
    <source>
        <dbReference type="SAM" id="Phobius"/>
    </source>
</evidence>
<keyword evidence="1" id="KW-1133">Transmembrane helix</keyword>
<dbReference type="RefSeq" id="WP_090322030.1">
    <property type="nucleotide sequence ID" value="NZ_FNOE01000035.1"/>
</dbReference>
<dbReference type="Proteomes" id="UP000198814">
    <property type="component" value="Unassembled WGS sequence"/>
</dbReference>
<sequence length="123" mass="12830">MFQKAKDVVMTIGSSVAKKSKELYDGFINKVRDTALKAESTVSSVAVAVKERVIEGEWLPKSMFASGTAVITLASTSSMAAIDVSSALTTFSDVNTAIPLVGAAFLAALGILAAWKLIRGAFA</sequence>